<dbReference type="Pfam" id="PF13456">
    <property type="entry name" value="RVT_3"/>
    <property type="match status" value="1"/>
</dbReference>
<dbReference type="Proteomes" id="UP000280104">
    <property type="component" value="Chromosome II"/>
</dbReference>
<dbReference type="CDD" id="cd01647">
    <property type="entry name" value="RT_LTR"/>
    <property type="match status" value="1"/>
</dbReference>
<dbReference type="Gene3D" id="3.30.70.270">
    <property type="match status" value="2"/>
</dbReference>
<protein>
    <submittedName>
        <fullName evidence="3">Uncharacterized protein</fullName>
    </submittedName>
</protein>
<proteinExistence type="predicted"/>
<evidence type="ECO:0000259" key="1">
    <source>
        <dbReference type="Pfam" id="PF00078"/>
    </source>
</evidence>
<evidence type="ECO:0000259" key="2">
    <source>
        <dbReference type="Pfam" id="PF13456"/>
    </source>
</evidence>
<dbReference type="GO" id="GO:0004523">
    <property type="term" value="F:RNA-DNA hybrid ribonuclease activity"/>
    <property type="evidence" value="ECO:0007669"/>
    <property type="project" value="InterPro"/>
</dbReference>
<gene>
    <name evidence="3" type="ORF">CAMPLR22A2D_LOCUS2863</name>
</gene>
<dbReference type="InterPro" id="IPR036397">
    <property type="entry name" value="RNaseH_sf"/>
</dbReference>
<dbReference type="PANTHER" id="PTHR24559">
    <property type="entry name" value="TRANSPOSON TY3-I GAG-POL POLYPROTEIN"/>
    <property type="match status" value="1"/>
</dbReference>
<dbReference type="AlphaFoldDB" id="A0A7H4LI14"/>
<reference evidence="3 4" key="1">
    <citation type="submission" date="2018-05" db="EMBL/GenBank/DDBJ databases">
        <authorList>
            <person name="Thind KAUR A."/>
        </authorList>
    </citation>
    <scope>NUCLEOTIDE SEQUENCE [LARGE SCALE GENOMIC DNA]</scope>
</reference>
<feature type="domain" description="Reverse transcriptase" evidence="1">
    <location>
        <begin position="66"/>
        <end position="223"/>
    </location>
</feature>
<dbReference type="InterPro" id="IPR000477">
    <property type="entry name" value="RT_dom"/>
</dbReference>
<organism evidence="3 4">
    <name type="scientific">Triticum aestivum</name>
    <name type="common">Wheat</name>
    <dbReference type="NCBI Taxonomy" id="4565"/>
    <lineage>
        <taxon>Eukaryota</taxon>
        <taxon>Viridiplantae</taxon>
        <taxon>Streptophyta</taxon>
        <taxon>Embryophyta</taxon>
        <taxon>Tracheophyta</taxon>
        <taxon>Spermatophyta</taxon>
        <taxon>Magnoliopsida</taxon>
        <taxon>Liliopsida</taxon>
        <taxon>Poales</taxon>
        <taxon>Poaceae</taxon>
        <taxon>BOP clade</taxon>
        <taxon>Pooideae</taxon>
        <taxon>Triticodae</taxon>
        <taxon>Triticeae</taxon>
        <taxon>Triticinae</taxon>
        <taxon>Triticum</taxon>
    </lineage>
</organism>
<dbReference type="Pfam" id="PF00078">
    <property type="entry name" value="RVT_1"/>
    <property type="match status" value="1"/>
</dbReference>
<dbReference type="SUPFAM" id="SSF56672">
    <property type="entry name" value="DNA/RNA polymerases"/>
    <property type="match status" value="1"/>
</dbReference>
<evidence type="ECO:0000313" key="3">
    <source>
        <dbReference type="EMBL" id="SPT18252.1"/>
    </source>
</evidence>
<feature type="domain" description="RNase H type-1" evidence="2">
    <location>
        <begin position="338"/>
        <end position="409"/>
    </location>
</feature>
<dbReference type="InterPro" id="IPR053134">
    <property type="entry name" value="RNA-dir_DNA_polymerase"/>
</dbReference>
<sequence>MPGVPRELAEHTLNIDPKFKPVKQFLCRFNEERRKAIGEEVARLLAAGFIVKVFHPEWLANPVLVLKKNGTWRMCVDYTDLNKACPTDPFALPRIDQIIDATAGCERLSFLDAYSGYHQIKMAVKDQEKTSFITPFGAFCYVSMPFGLKSAQATYQRCVQNCLHNQIGRNVHAYVDDIVVKSREKETLIDDLKETFDNLRVYKMMLNPAKCVFGVPAGKLLGFLVSKRGIEANPEKIKAITSLDKLACVNDVQRLAGRIAALSRFISRLGEKAIPLYQMMKKTNHFVWSDAANQAFEDLKKQLAEPPVLAAPIDKEPLLLYVAANARAVSVAIVVERKEAAEYEALLHGLRMAKDMNLSRVRCFGDSDLVAQQVSGTWDSKDPLMAAYRREVDVIAGHFRGYQVEHVDRR</sequence>
<evidence type="ECO:0000313" key="4">
    <source>
        <dbReference type="Proteomes" id="UP000280104"/>
    </source>
</evidence>
<dbReference type="InterPro" id="IPR043502">
    <property type="entry name" value="DNA/RNA_pol_sf"/>
</dbReference>
<dbReference type="EMBL" id="LS480641">
    <property type="protein sequence ID" value="SPT18252.1"/>
    <property type="molecule type" value="Genomic_DNA"/>
</dbReference>
<dbReference type="InterPro" id="IPR002156">
    <property type="entry name" value="RNaseH_domain"/>
</dbReference>
<dbReference type="Gene3D" id="3.10.10.10">
    <property type="entry name" value="HIV Type 1 Reverse Transcriptase, subunit A, domain 1"/>
    <property type="match status" value="1"/>
</dbReference>
<dbReference type="Gene3D" id="3.30.420.10">
    <property type="entry name" value="Ribonuclease H-like superfamily/Ribonuclease H"/>
    <property type="match status" value="1"/>
</dbReference>
<dbReference type="PANTHER" id="PTHR24559:SF444">
    <property type="entry name" value="REVERSE TRANSCRIPTASE DOMAIN-CONTAINING PROTEIN"/>
    <property type="match status" value="1"/>
</dbReference>
<accession>A0A7H4LI14</accession>
<name>A0A7H4LI14_WHEAT</name>
<dbReference type="GO" id="GO:0003676">
    <property type="term" value="F:nucleic acid binding"/>
    <property type="evidence" value="ECO:0007669"/>
    <property type="project" value="InterPro"/>
</dbReference>
<dbReference type="InterPro" id="IPR043128">
    <property type="entry name" value="Rev_trsase/Diguanyl_cyclase"/>
</dbReference>